<dbReference type="Pfam" id="PF02889">
    <property type="entry name" value="Sec63"/>
    <property type="match status" value="1"/>
</dbReference>
<dbReference type="GO" id="GO:0003677">
    <property type="term" value="F:DNA binding"/>
    <property type="evidence" value="ECO:0007669"/>
    <property type="project" value="UniProtKB-KW"/>
</dbReference>
<dbReference type="FunFam" id="1.10.10.10:FF:000012">
    <property type="entry name" value="U5 small nuclear ribonucleoprotein helicase"/>
    <property type="match status" value="1"/>
</dbReference>
<dbReference type="SUPFAM" id="SSF52540">
    <property type="entry name" value="P-loop containing nucleoside triphosphate hydrolases"/>
    <property type="match status" value="2"/>
</dbReference>
<dbReference type="InterPro" id="IPR027417">
    <property type="entry name" value="P-loop_NTPase"/>
</dbReference>
<evidence type="ECO:0000259" key="17">
    <source>
        <dbReference type="PROSITE" id="PS51192"/>
    </source>
</evidence>
<comment type="subcellular location">
    <subcellularLocation>
        <location evidence="1">Nucleus</location>
    </subcellularLocation>
</comment>
<dbReference type="Gene3D" id="1.10.10.10">
    <property type="entry name" value="Winged helix-like DNA-binding domain superfamily/Winged helix DNA-binding domain"/>
    <property type="match status" value="1"/>
</dbReference>
<evidence type="ECO:0000256" key="9">
    <source>
        <dbReference type="ARBA" id="ARBA00023242"/>
    </source>
</evidence>
<dbReference type="Pfam" id="PF00271">
    <property type="entry name" value="Helicase_C"/>
    <property type="match status" value="1"/>
</dbReference>
<evidence type="ECO:0000259" key="18">
    <source>
        <dbReference type="PROSITE" id="PS51194"/>
    </source>
</evidence>
<dbReference type="GO" id="GO:0005634">
    <property type="term" value="C:nucleus"/>
    <property type="evidence" value="ECO:0007669"/>
    <property type="project" value="UniProtKB-SubCell"/>
</dbReference>
<dbReference type="CDD" id="cd18023">
    <property type="entry name" value="DEXHc_HFM1"/>
    <property type="match status" value="1"/>
</dbReference>
<dbReference type="Gene3D" id="1.10.3380.10">
    <property type="entry name" value="Sec63 N-terminal domain-like domain"/>
    <property type="match status" value="1"/>
</dbReference>
<dbReference type="EMBL" id="CM029038">
    <property type="protein sequence ID" value="KAG2652369.1"/>
    <property type="molecule type" value="Genomic_DNA"/>
</dbReference>
<dbReference type="AlphaFoldDB" id="A0A8T0XA90"/>
<dbReference type="SMART" id="SM00490">
    <property type="entry name" value="HELICc"/>
    <property type="match status" value="1"/>
</dbReference>
<comment type="catalytic activity">
    <reaction evidence="13">
        <text>ATP + H2O = ADP + phosphate + H(+)</text>
        <dbReference type="Rhea" id="RHEA:13065"/>
        <dbReference type="ChEBI" id="CHEBI:15377"/>
        <dbReference type="ChEBI" id="CHEBI:15378"/>
        <dbReference type="ChEBI" id="CHEBI:30616"/>
        <dbReference type="ChEBI" id="CHEBI:43474"/>
        <dbReference type="ChEBI" id="CHEBI:456216"/>
        <dbReference type="EC" id="5.6.2.4"/>
    </reaction>
</comment>
<dbReference type="Proteomes" id="UP000823388">
    <property type="component" value="Chromosome 1N"/>
</dbReference>
<dbReference type="SMART" id="SM00973">
    <property type="entry name" value="Sec63"/>
    <property type="match status" value="1"/>
</dbReference>
<dbReference type="PANTHER" id="PTHR47835:SF3">
    <property type="entry name" value="HELICASE FOR MEIOSIS 1"/>
    <property type="match status" value="1"/>
</dbReference>
<organism evidence="19 20">
    <name type="scientific">Panicum virgatum</name>
    <name type="common">Blackwell switchgrass</name>
    <dbReference type="NCBI Taxonomy" id="38727"/>
    <lineage>
        <taxon>Eukaryota</taxon>
        <taxon>Viridiplantae</taxon>
        <taxon>Streptophyta</taxon>
        <taxon>Embryophyta</taxon>
        <taxon>Tracheophyta</taxon>
        <taxon>Spermatophyta</taxon>
        <taxon>Magnoliopsida</taxon>
        <taxon>Liliopsida</taxon>
        <taxon>Poales</taxon>
        <taxon>Poaceae</taxon>
        <taxon>PACMAD clade</taxon>
        <taxon>Panicoideae</taxon>
        <taxon>Panicodae</taxon>
        <taxon>Paniceae</taxon>
        <taxon>Panicinae</taxon>
        <taxon>Panicum</taxon>
        <taxon>Panicum sect. Hiantes</taxon>
    </lineage>
</organism>
<evidence type="ECO:0000256" key="7">
    <source>
        <dbReference type="ARBA" id="ARBA00023125"/>
    </source>
</evidence>
<comment type="catalytic activity">
    <reaction evidence="11">
        <text>Couples ATP hydrolysis with the unwinding of duplex DNA by translocating in the 3'-5' direction.</text>
        <dbReference type="EC" id="5.6.2.4"/>
    </reaction>
</comment>
<dbReference type="SMART" id="SM00487">
    <property type="entry name" value="DEXDc"/>
    <property type="match status" value="1"/>
</dbReference>
<evidence type="ECO:0000256" key="1">
    <source>
        <dbReference type="ARBA" id="ARBA00004123"/>
    </source>
</evidence>
<dbReference type="CDD" id="cd18795">
    <property type="entry name" value="SF2_C_Ski2"/>
    <property type="match status" value="1"/>
</dbReference>
<dbReference type="Gene3D" id="1.10.150.20">
    <property type="entry name" value="5' to 3' exonuclease, C-terminal subdomain"/>
    <property type="match status" value="1"/>
</dbReference>
<evidence type="ECO:0000256" key="14">
    <source>
        <dbReference type="ARBA" id="ARBA00093647"/>
    </source>
</evidence>
<feature type="compositionally biased region" description="Basic and acidic residues" evidence="16">
    <location>
        <begin position="1062"/>
        <end position="1072"/>
    </location>
</feature>
<evidence type="ECO:0000313" key="20">
    <source>
        <dbReference type="Proteomes" id="UP000823388"/>
    </source>
</evidence>
<evidence type="ECO:0000256" key="5">
    <source>
        <dbReference type="ARBA" id="ARBA00022806"/>
    </source>
</evidence>
<dbReference type="InterPro" id="IPR004179">
    <property type="entry name" value="Sec63-dom"/>
</dbReference>
<keyword evidence="8" id="KW-0413">Isomerase</keyword>
<sequence length="1276" mass="143736">MGSLADPYALRGVSDLPPPFRPVFQFRYFNSLQSECFHVCFFSDVNMVISAPTGSGKTVLFELCMLRLLSRFLSPDFRFNLVEGTLKTIYMAPSKALVQEKLRDWKTKLGPLGINCLEMTGDNEFYNNKAIHDADIILTTPEKFDSMSRHGIRDGGLGFFSDIALVLIDEVHLLNDPRGAALEAVVSRLKMLSRHENMKSSPLASVRFVAVSATIPNIEDIAEWLLAPPEGIKRFGEEMRPVKLTTKVFGYAPAKNDFLFERRLQNFIYDILMQHSRGKSALVFCSTRKGAQEAAQCLAQTGASLGYSNPFMQSMQHYERLREASLTCSDKQLQTCIVHGVGFHNAGLCSKDRNLVEGLFLKGDLQVLCTTNTLAHGVNLPGHTVVIKSTQFFNKEKGLYAEYERSMVLQMCGRAGRPPFDDTGTIIIMTRRETVHLYENLLNGCEMVESQLLPCAVEHLNAAIVQLIVPNINLAIEWIKCSYLYIRIKKNPENYGIKRGTPRDLLEKQIKDICVEKIHELVEYGLIWMDEYAFHLQPLEPGKLMAKFYLKFDTMKLIVKASACCSLEDLLHIICHSAEITWIQLRRNEKKILNDINTDKDGRLLFHIIMENRKRKKRIQTREEKLFLLANDCLTGDPLIHDLSLNQETNSICSNGCRIARCMREYFVYKKCYRSAINSMILANSLHQKLWESSPFLLKQLPGIGIVTAKALKSAGIYDFETLATADARKIESATGRNYPFGNNIKESLSSLPPKIDIHIEDAGNRLGKSTITVTLTRLSQAVRSNKRNFADMVVGSEEDNVILFHKKIRTQEFHSPHSVKVFVPCPQNTRVTLKADLIFEEYVGLDVHKKHVISREDDLHETKEHGINEPVPAYNLPAKICLVSSRTAQTSRSQSHTEQNPLSKEVYVIEEDAAVSAVEKADNVVGTRKFNNLASLEVPSFDLLPEEEYRDMQAASTPEPAEAECKSATSNTIFDHIRKKSKDFPILMLSKSMDSSYEPLILKKMKTSRDQFGVERSNLHVGDVTPVDSEPAEPGVSPTNTAEKCRRILNRTSKSHMLFAGKRDSPSEKNKVLTTPGESSLRFAGEKDSQLEKSNLLIKVPAENSLQLAPKRDSPSEKSKMLTTLDECFLGLAGGKDSPLEKSSILTRSPDCPVENLFKKGTPVENSPQFTAKRDSPAEKRKFCSSPPFHASRLHRSRSNSELQVNPSILRNMSRIYWRNQRTVGVATLFLIAGASFPFSIEEYVKDILVRRKDSESGDSFLNCRSVRLFLSLIC</sequence>
<dbReference type="GO" id="GO:0016787">
    <property type="term" value="F:hydrolase activity"/>
    <property type="evidence" value="ECO:0007669"/>
    <property type="project" value="UniProtKB-KW"/>
</dbReference>
<keyword evidence="6" id="KW-0067">ATP-binding</keyword>
<protein>
    <recommendedName>
        <fullName evidence="12">DNA 3'-5' helicase</fullName>
        <ecNumber evidence="12">5.6.2.4</ecNumber>
    </recommendedName>
    <alternativeName>
        <fullName evidence="14">DNA 3'-5' helicase MER3</fullName>
    </alternativeName>
    <alternativeName>
        <fullName evidence="15">Protein ROCK-N-ROLLERS</fullName>
    </alternativeName>
</protein>
<evidence type="ECO:0000256" key="12">
    <source>
        <dbReference type="ARBA" id="ARBA00034808"/>
    </source>
</evidence>
<dbReference type="InterPro" id="IPR011545">
    <property type="entry name" value="DEAD/DEAH_box_helicase_dom"/>
</dbReference>
<dbReference type="GO" id="GO:0043138">
    <property type="term" value="F:3'-5' DNA helicase activity"/>
    <property type="evidence" value="ECO:0007669"/>
    <property type="project" value="UniProtKB-EC"/>
</dbReference>
<keyword evidence="20" id="KW-1185">Reference proteome</keyword>
<proteinExistence type="inferred from homology"/>
<dbReference type="InterPro" id="IPR052247">
    <property type="entry name" value="Meiotic_Crossover_Helicase"/>
</dbReference>
<dbReference type="PANTHER" id="PTHR47835">
    <property type="entry name" value="HFM1, ATP DEPENDENT DNA HELICASE HOMOLOG"/>
    <property type="match status" value="1"/>
</dbReference>
<keyword evidence="5" id="KW-0347">Helicase</keyword>
<name>A0A8T0XA90_PANVG</name>
<gene>
    <name evidence="19" type="ORF">PVAP13_1NG350000</name>
</gene>
<evidence type="ECO:0000256" key="13">
    <source>
        <dbReference type="ARBA" id="ARBA00048988"/>
    </source>
</evidence>
<evidence type="ECO:0000256" key="16">
    <source>
        <dbReference type="SAM" id="MobiDB-lite"/>
    </source>
</evidence>
<evidence type="ECO:0000256" key="6">
    <source>
        <dbReference type="ARBA" id="ARBA00022840"/>
    </source>
</evidence>
<evidence type="ECO:0000256" key="10">
    <source>
        <dbReference type="ARBA" id="ARBA00023254"/>
    </source>
</evidence>
<dbReference type="FunFam" id="3.40.50.300:FF:001076">
    <property type="entry name" value="ATP-dependent DNA helicase MER3"/>
    <property type="match status" value="1"/>
</dbReference>
<keyword evidence="3" id="KW-0547">Nucleotide-binding</keyword>
<dbReference type="Pfam" id="PF00270">
    <property type="entry name" value="DEAD"/>
    <property type="match status" value="1"/>
</dbReference>
<dbReference type="InterPro" id="IPR014001">
    <property type="entry name" value="Helicase_ATP-bd"/>
</dbReference>
<reference evidence="19" key="1">
    <citation type="submission" date="2020-05" db="EMBL/GenBank/DDBJ databases">
        <title>WGS assembly of Panicum virgatum.</title>
        <authorList>
            <person name="Lovell J.T."/>
            <person name="Jenkins J."/>
            <person name="Shu S."/>
            <person name="Juenger T.E."/>
            <person name="Schmutz J."/>
        </authorList>
    </citation>
    <scope>NUCLEOTIDE SEQUENCE</scope>
    <source>
        <strain evidence="19">AP13</strain>
    </source>
</reference>
<dbReference type="Gene3D" id="3.40.50.300">
    <property type="entry name" value="P-loop containing nucleotide triphosphate hydrolases"/>
    <property type="match status" value="2"/>
</dbReference>
<feature type="region of interest" description="Disordered" evidence="16">
    <location>
        <begin position="1061"/>
        <end position="1088"/>
    </location>
</feature>
<dbReference type="InterPro" id="IPR057842">
    <property type="entry name" value="WH_MER3"/>
</dbReference>
<dbReference type="PROSITE" id="PS51194">
    <property type="entry name" value="HELICASE_CTER"/>
    <property type="match status" value="1"/>
</dbReference>
<keyword evidence="4" id="KW-0378">Hydrolase</keyword>
<dbReference type="FunFam" id="1.10.150.20:FF:000077">
    <property type="entry name" value="DExH-box ATP-dependent RNA helicase DExH17"/>
    <property type="match status" value="1"/>
</dbReference>
<evidence type="ECO:0000256" key="4">
    <source>
        <dbReference type="ARBA" id="ARBA00022801"/>
    </source>
</evidence>
<accession>A0A8T0XA90</accession>
<keyword evidence="7" id="KW-0238">DNA-binding</keyword>
<evidence type="ECO:0000256" key="11">
    <source>
        <dbReference type="ARBA" id="ARBA00034617"/>
    </source>
</evidence>
<evidence type="ECO:0000256" key="15">
    <source>
        <dbReference type="ARBA" id="ARBA00093653"/>
    </source>
</evidence>
<feature type="domain" description="Helicase ATP-binding" evidence="17">
    <location>
        <begin position="38"/>
        <end position="233"/>
    </location>
</feature>
<comment type="similarity">
    <text evidence="2">Belongs to the helicase family. SKI2 subfamily.</text>
</comment>
<dbReference type="PROSITE" id="PS51192">
    <property type="entry name" value="HELICASE_ATP_BIND_1"/>
    <property type="match status" value="1"/>
</dbReference>
<evidence type="ECO:0000256" key="2">
    <source>
        <dbReference type="ARBA" id="ARBA00010140"/>
    </source>
</evidence>
<evidence type="ECO:0000256" key="3">
    <source>
        <dbReference type="ARBA" id="ARBA00022741"/>
    </source>
</evidence>
<evidence type="ECO:0000256" key="8">
    <source>
        <dbReference type="ARBA" id="ARBA00023235"/>
    </source>
</evidence>
<feature type="domain" description="Helicase C-terminal" evidence="18">
    <location>
        <begin position="263"/>
        <end position="464"/>
    </location>
</feature>
<dbReference type="EC" id="5.6.2.4" evidence="12"/>
<keyword evidence="9" id="KW-0539">Nucleus</keyword>
<dbReference type="FunFam" id="1.10.3380.10:FF:000008">
    <property type="entry name" value="DExH-box ATP-dependent RNA helicase DExH17"/>
    <property type="match status" value="1"/>
</dbReference>
<comment type="caution">
    <text evidence="19">The sequence shown here is derived from an EMBL/GenBank/DDBJ whole genome shotgun (WGS) entry which is preliminary data.</text>
</comment>
<dbReference type="GO" id="GO:0005524">
    <property type="term" value="F:ATP binding"/>
    <property type="evidence" value="ECO:0007669"/>
    <property type="project" value="UniProtKB-KW"/>
</dbReference>
<dbReference type="InterPro" id="IPR001650">
    <property type="entry name" value="Helicase_C-like"/>
</dbReference>
<evidence type="ECO:0000313" key="19">
    <source>
        <dbReference type="EMBL" id="KAG2652369.1"/>
    </source>
</evidence>
<dbReference type="GO" id="GO:0007131">
    <property type="term" value="P:reciprocal meiotic recombination"/>
    <property type="evidence" value="ECO:0007669"/>
    <property type="project" value="UniProtKB-ARBA"/>
</dbReference>
<keyword evidence="10" id="KW-0469">Meiosis</keyword>
<dbReference type="InterPro" id="IPR036388">
    <property type="entry name" value="WH-like_DNA-bd_sf"/>
</dbReference>
<dbReference type="Pfam" id="PF23445">
    <property type="entry name" value="WHD_SNRNP200"/>
    <property type="match status" value="1"/>
</dbReference>
<feature type="region of interest" description="Disordered" evidence="16">
    <location>
        <begin position="1160"/>
        <end position="1181"/>
    </location>
</feature>
<dbReference type="SUPFAM" id="SSF158702">
    <property type="entry name" value="Sec63 N-terminal domain-like"/>
    <property type="match status" value="1"/>
</dbReference>